<feature type="transmembrane region" description="Helical" evidence="6">
    <location>
        <begin position="295"/>
        <end position="319"/>
    </location>
</feature>
<gene>
    <name evidence="7" type="ORF">AAFC00_001930</name>
</gene>
<feature type="transmembrane region" description="Helical" evidence="6">
    <location>
        <begin position="224"/>
        <end position="246"/>
    </location>
</feature>
<keyword evidence="2" id="KW-0813">Transport</keyword>
<organism evidence="7 8">
    <name type="scientific">Neodothiora populina</name>
    <dbReference type="NCBI Taxonomy" id="2781224"/>
    <lineage>
        <taxon>Eukaryota</taxon>
        <taxon>Fungi</taxon>
        <taxon>Dikarya</taxon>
        <taxon>Ascomycota</taxon>
        <taxon>Pezizomycotina</taxon>
        <taxon>Dothideomycetes</taxon>
        <taxon>Dothideomycetidae</taxon>
        <taxon>Dothideales</taxon>
        <taxon>Dothioraceae</taxon>
        <taxon>Neodothiora</taxon>
    </lineage>
</organism>
<accession>A0ABR3PQM7</accession>
<protein>
    <recommendedName>
        <fullName evidence="9">Allantoate permease</fullName>
    </recommendedName>
</protein>
<evidence type="ECO:0000313" key="7">
    <source>
        <dbReference type="EMBL" id="KAL1311856.1"/>
    </source>
</evidence>
<name>A0ABR3PQM7_9PEZI</name>
<feature type="transmembrane region" description="Helical" evidence="6">
    <location>
        <begin position="359"/>
        <end position="377"/>
    </location>
</feature>
<feature type="transmembrane region" description="Helical" evidence="6">
    <location>
        <begin position="389"/>
        <end position="407"/>
    </location>
</feature>
<feature type="transmembrane region" description="Helical" evidence="6">
    <location>
        <begin position="331"/>
        <end position="352"/>
    </location>
</feature>
<dbReference type="RefSeq" id="XP_069204705.1">
    <property type="nucleotide sequence ID" value="XM_069347962.1"/>
</dbReference>
<evidence type="ECO:0000256" key="2">
    <source>
        <dbReference type="ARBA" id="ARBA00022448"/>
    </source>
</evidence>
<dbReference type="InterPro" id="IPR036259">
    <property type="entry name" value="MFS_trans_sf"/>
</dbReference>
<feature type="transmembrane region" description="Helical" evidence="6">
    <location>
        <begin position="66"/>
        <end position="91"/>
    </location>
</feature>
<dbReference type="Pfam" id="PF07690">
    <property type="entry name" value="MFS_1"/>
    <property type="match status" value="1"/>
</dbReference>
<feature type="transmembrane region" description="Helical" evidence="6">
    <location>
        <begin position="193"/>
        <end position="212"/>
    </location>
</feature>
<feature type="transmembrane region" description="Helical" evidence="6">
    <location>
        <begin position="448"/>
        <end position="472"/>
    </location>
</feature>
<dbReference type="PANTHER" id="PTHR43791">
    <property type="entry name" value="PERMEASE-RELATED"/>
    <property type="match status" value="1"/>
</dbReference>
<evidence type="ECO:0000256" key="4">
    <source>
        <dbReference type="ARBA" id="ARBA00022989"/>
    </source>
</evidence>
<dbReference type="Gene3D" id="1.20.1250.20">
    <property type="entry name" value="MFS general substrate transporter like domains"/>
    <property type="match status" value="2"/>
</dbReference>
<sequence>MRFFDIRDEIQEAPVSTESIENERGEITQMKGRDSDRASEFLTTAHQYNSLTPAQERKLKHKLDRWMIPMLLFTATLGAVDKVTLGTASLYGFQKDENLHGQQYSWLGSILSLGALFGMFPNTYLISGLPSAKFMCICSIVWSGMALLLAACTNWSELMAVRFLMGTAECVIIPSVTLIVSRFYTKVEQAPRNAWVFGSWSSLINGFLAWAIGHVPNDAPLHIWQYLFLITASVSMAWSIFVFFMLPGTPMEARFLTEEEKYHVLVRVAENHTGVESRIWKWDQVLEAVVDPKTWILFFFDIAINIPNGGLQTFGSIIIKDLGFDSLNASLLSMPTGIMSTAASVIFSYAAARWHNRRALVTMIACCVPIIGTALIHGLPRDNLPGRMVGLYLLYTYFGPYYVAISLAQANTAGNTKKVVVFGILYVGYSIGNLIGPQTFRTSQAPEYVGGVIAMIVCYCVCVGLAGLYWVVTVAANKRKQSGDVPRRESPQGFDGLMDLSDFKRPGFRYIT</sequence>
<keyword evidence="5 6" id="KW-0472">Membrane</keyword>
<evidence type="ECO:0000256" key="5">
    <source>
        <dbReference type="ARBA" id="ARBA00023136"/>
    </source>
</evidence>
<dbReference type="PANTHER" id="PTHR43791:SF41">
    <property type="entry name" value="MAJOR FACILITATOR SUPERFAMILY (MFS) PROFILE DOMAIN-CONTAINING PROTEIN"/>
    <property type="match status" value="1"/>
</dbReference>
<feature type="transmembrane region" description="Helical" evidence="6">
    <location>
        <begin position="103"/>
        <end position="120"/>
    </location>
</feature>
<keyword evidence="3 6" id="KW-0812">Transmembrane</keyword>
<keyword evidence="4 6" id="KW-1133">Transmembrane helix</keyword>
<comment type="caution">
    <text evidence="7">The sequence shown here is derived from an EMBL/GenBank/DDBJ whole genome shotgun (WGS) entry which is preliminary data.</text>
</comment>
<feature type="transmembrane region" description="Helical" evidence="6">
    <location>
        <begin position="419"/>
        <end position="436"/>
    </location>
</feature>
<feature type="transmembrane region" description="Helical" evidence="6">
    <location>
        <begin position="163"/>
        <end position="181"/>
    </location>
</feature>
<dbReference type="InterPro" id="IPR011701">
    <property type="entry name" value="MFS"/>
</dbReference>
<evidence type="ECO:0000256" key="6">
    <source>
        <dbReference type="SAM" id="Phobius"/>
    </source>
</evidence>
<dbReference type="SUPFAM" id="SSF103473">
    <property type="entry name" value="MFS general substrate transporter"/>
    <property type="match status" value="1"/>
</dbReference>
<evidence type="ECO:0000256" key="1">
    <source>
        <dbReference type="ARBA" id="ARBA00004141"/>
    </source>
</evidence>
<feature type="transmembrane region" description="Helical" evidence="6">
    <location>
        <begin position="132"/>
        <end position="151"/>
    </location>
</feature>
<evidence type="ECO:0000313" key="8">
    <source>
        <dbReference type="Proteomes" id="UP001562354"/>
    </source>
</evidence>
<evidence type="ECO:0000256" key="3">
    <source>
        <dbReference type="ARBA" id="ARBA00022692"/>
    </source>
</evidence>
<dbReference type="GeneID" id="95975633"/>
<dbReference type="Proteomes" id="UP001562354">
    <property type="component" value="Unassembled WGS sequence"/>
</dbReference>
<keyword evidence="8" id="KW-1185">Reference proteome</keyword>
<dbReference type="EMBL" id="JBFMKM010000001">
    <property type="protein sequence ID" value="KAL1311856.1"/>
    <property type="molecule type" value="Genomic_DNA"/>
</dbReference>
<reference evidence="7 8" key="1">
    <citation type="submission" date="2024-07" db="EMBL/GenBank/DDBJ databases">
        <title>Draft sequence of the Neodothiora populina.</title>
        <authorList>
            <person name="Drown D.D."/>
            <person name="Schuette U.S."/>
            <person name="Buechlein A.B."/>
            <person name="Rusch D.R."/>
            <person name="Winton L.W."/>
            <person name="Adams G.A."/>
        </authorList>
    </citation>
    <scope>NUCLEOTIDE SEQUENCE [LARGE SCALE GENOMIC DNA]</scope>
    <source>
        <strain evidence="7 8">CPC 39397</strain>
    </source>
</reference>
<evidence type="ECO:0008006" key="9">
    <source>
        <dbReference type="Google" id="ProtNLM"/>
    </source>
</evidence>
<comment type="subcellular location">
    <subcellularLocation>
        <location evidence="1">Membrane</location>
        <topology evidence="1">Multi-pass membrane protein</topology>
    </subcellularLocation>
</comment>
<proteinExistence type="predicted"/>